<accession>A0A1R1QNE9</accession>
<comment type="similarity">
    <text evidence="2 7">Belongs to the MIP/aquaporin (TC 1.A.8) family.</text>
</comment>
<feature type="transmembrane region" description="Helical" evidence="8">
    <location>
        <begin position="37"/>
        <end position="56"/>
    </location>
</feature>
<name>A0A1R1RVT6_9BACI</name>
<keyword evidence="5 8" id="KW-1133">Transmembrane helix</keyword>
<dbReference type="RefSeq" id="WP_076761548.1">
    <property type="nucleotide sequence ID" value="NZ_JARMDZ010000003.1"/>
</dbReference>
<feature type="transmembrane region" description="Helical" evidence="8">
    <location>
        <begin position="240"/>
        <end position="258"/>
    </location>
</feature>
<sequence>MTAFWGEVIGTMLLIVFGAGVCAGVNLKKSLSHQSGWIVIAFGWGLGVAMAVYAVGNISGAHLNPAVTLGLAFVGDFPWEQVPSYILGQMLGAFLGAVLIFLHYLPHWKETEDAGAKLGVFSTGPAIPNTFANLFSETLGTFILVLGILAIGGNKFTDGLNPLVVGFLIVAIGLSLGGTTGYAINPARDLGPRIAHFVLPIAGKGGSNWRYAWIPVLGPVLGGSFAGVFYNAFFKGHMTNSFWFVSAAVAVILLGFYIHMKKQAVDKSVTF</sequence>
<accession>A0A1R1RVT6</accession>
<dbReference type="Pfam" id="PF00230">
    <property type="entry name" value="MIP"/>
    <property type="match status" value="1"/>
</dbReference>
<dbReference type="Proteomes" id="UP000187367">
    <property type="component" value="Unassembled WGS sequence"/>
</dbReference>
<evidence type="ECO:0000256" key="7">
    <source>
        <dbReference type="RuleBase" id="RU000477"/>
    </source>
</evidence>
<organism evidence="9 10">
    <name type="scientific">Bacillus swezeyi</name>
    <dbReference type="NCBI Taxonomy" id="1925020"/>
    <lineage>
        <taxon>Bacteria</taxon>
        <taxon>Bacillati</taxon>
        <taxon>Bacillota</taxon>
        <taxon>Bacilli</taxon>
        <taxon>Bacillales</taxon>
        <taxon>Bacillaceae</taxon>
        <taxon>Bacillus</taxon>
    </lineage>
</organism>
<keyword evidence="3 7" id="KW-0813">Transport</keyword>
<dbReference type="PANTHER" id="PTHR43829">
    <property type="entry name" value="AQUAPORIN OR AQUAGLYCEROPORIN RELATED"/>
    <property type="match status" value="1"/>
</dbReference>
<evidence type="ECO:0000256" key="8">
    <source>
        <dbReference type="SAM" id="Phobius"/>
    </source>
</evidence>
<feature type="transmembrane region" description="Helical" evidence="8">
    <location>
        <begin position="163"/>
        <end position="184"/>
    </location>
</feature>
<keyword evidence="10" id="KW-1185">Reference proteome</keyword>
<evidence type="ECO:0000256" key="4">
    <source>
        <dbReference type="ARBA" id="ARBA00022692"/>
    </source>
</evidence>
<dbReference type="InterPro" id="IPR022357">
    <property type="entry name" value="MIP_CS"/>
</dbReference>
<dbReference type="SUPFAM" id="SSF81338">
    <property type="entry name" value="Aquaporin-like"/>
    <property type="match status" value="1"/>
</dbReference>
<dbReference type="OrthoDB" id="9807293at2"/>
<evidence type="ECO:0000256" key="3">
    <source>
        <dbReference type="ARBA" id="ARBA00022448"/>
    </source>
</evidence>
<comment type="subcellular location">
    <subcellularLocation>
        <location evidence="1">Membrane</location>
        <topology evidence="1">Multi-pass membrane protein</topology>
    </subcellularLocation>
</comment>
<dbReference type="GO" id="GO:0015254">
    <property type="term" value="F:glycerol channel activity"/>
    <property type="evidence" value="ECO:0007669"/>
    <property type="project" value="TreeGrafter"/>
</dbReference>
<evidence type="ECO:0000256" key="1">
    <source>
        <dbReference type="ARBA" id="ARBA00004141"/>
    </source>
</evidence>
<feature type="transmembrane region" description="Helical" evidence="8">
    <location>
        <begin position="126"/>
        <end position="151"/>
    </location>
</feature>
<reference evidence="9 10" key="1">
    <citation type="submission" date="2017-01" db="EMBL/GenBank/DDBJ databases">
        <title>Bacillus phylogenomics.</title>
        <authorList>
            <person name="Dunlap C."/>
        </authorList>
    </citation>
    <scope>NUCLEOTIDE SEQUENCE [LARGE SCALE GENOMIC DNA]</scope>
    <source>
        <strain evidence="9 10">NRRL B-41282</strain>
    </source>
</reference>
<protein>
    <submittedName>
        <fullName evidence="9">Aquaporin</fullName>
    </submittedName>
</protein>
<dbReference type="PRINTS" id="PR00783">
    <property type="entry name" value="MINTRINSICP"/>
</dbReference>
<dbReference type="AlphaFoldDB" id="A0A1R1RVT6"/>
<keyword evidence="6 8" id="KW-0472">Membrane</keyword>
<dbReference type="PROSITE" id="PS00221">
    <property type="entry name" value="MIP"/>
    <property type="match status" value="1"/>
</dbReference>
<evidence type="ECO:0000256" key="5">
    <source>
        <dbReference type="ARBA" id="ARBA00022989"/>
    </source>
</evidence>
<evidence type="ECO:0000256" key="2">
    <source>
        <dbReference type="ARBA" id="ARBA00006175"/>
    </source>
</evidence>
<dbReference type="EMBL" id="MTJL01000016">
    <property type="protein sequence ID" value="OMI06177.1"/>
    <property type="molecule type" value="Genomic_DNA"/>
</dbReference>
<dbReference type="GO" id="GO:0005886">
    <property type="term" value="C:plasma membrane"/>
    <property type="evidence" value="ECO:0007669"/>
    <property type="project" value="TreeGrafter"/>
</dbReference>
<proteinExistence type="inferred from homology"/>
<dbReference type="PANTHER" id="PTHR43829:SF9">
    <property type="entry name" value="AQUAPORIN-9"/>
    <property type="match status" value="1"/>
</dbReference>
<dbReference type="InterPro" id="IPR000425">
    <property type="entry name" value="MIP"/>
</dbReference>
<feature type="transmembrane region" description="Helical" evidence="8">
    <location>
        <begin position="85"/>
        <end position="105"/>
    </location>
</feature>
<feature type="transmembrane region" description="Helical" evidence="8">
    <location>
        <begin position="211"/>
        <end position="234"/>
    </location>
</feature>
<comment type="caution">
    <text evidence="9">The sequence shown here is derived from an EMBL/GenBank/DDBJ whole genome shotgun (WGS) entry which is preliminary data.</text>
</comment>
<dbReference type="Gene3D" id="1.20.1080.10">
    <property type="entry name" value="Glycerol uptake facilitator protein"/>
    <property type="match status" value="1"/>
</dbReference>
<dbReference type="NCBIfam" id="TIGR00861">
    <property type="entry name" value="MIP"/>
    <property type="match status" value="1"/>
</dbReference>
<gene>
    <name evidence="9" type="ORF">BW143_09610</name>
</gene>
<keyword evidence="4 7" id="KW-0812">Transmembrane</keyword>
<feature type="transmembrane region" description="Helical" evidence="8">
    <location>
        <begin position="6"/>
        <end position="25"/>
    </location>
</feature>
<dbReference type="InterPro" id="IPR023271">
    <property type="entry name" value="Aquaporin-like"/>
</dbReference>
<dbReference type="InterPro" id="IPR050363">
    <property type="entry name" value="MIP/Aquaporin"/>
</dbReference>
<evidence type="ECO:0000256" key="6">
    <source>
        <dbReference type="ARBA" id="ARBA00023136"/>
    </source>
</evidence>
<evidence type="ECO:0000313" key="10">
    <source>
        <dbReference type="Proteomes" id="UP000187367"/>
    </source>
</evidence>
<evidence type="ECO:0000313" key="9">
    <source>
        <dbReference type="EMBL" id="OMI06177.1"/>
    </source>
</evidence>